<feature type="domain" description="Nucleotidyl transferase" evidence="1">
    <location>
        <begin position="4"/>
        <end position="266"/>
    </location>
</feature>
<dbReference type="InterPro" id="IPR014710">
    <property type="entry name" value="RmlC-like_jellyroll"/>
</dbReference>
<dbReference type="InterPro" id="IPR011051">
    <property type="entry name" value="RmlC_Cupin_sf"/>
</dbReference>
<keyword evidence="3" id="KW-0808">Transferase</keyword>
<dbReference type="AlphaFoldDB" id="A0A917C010"/>
<dbReference type="SUPFAM" id="SSF53448">
    <property type="entry name" value="Nucleotide-diphospho-sugar transferases"/>
    <property type="match status" value="1"/>
</dbReference>
<dbReference type="EMBL" id="BMKR01000003">
    <property type="protein sequence ID" value="GGF65724.1"/>
    <property type="molecule type" value="Genomic_DNA"/>
</dbReference>
<dbReference type="InterPro" id="IPR005835">
    <property type="entry name" value="NTP_transferase_dom"/>
</dbReference>
<protein>
    <submittedName>
        <fullName evidence="3">Mannose-1-phosphate guanylyltransferase</fullName>
    </submittedName>
</protein>
<sequence>MQIVLLSGGSGKRLWPLSNEIRSKAFLRLLRSETGGTESMIQRVCRGLAHTGLLQSCSIVTHQSQVEITRSHIGDAIPILGEPQKRGTFTAVALAASYLYSVRGISPAETVVVLPVDSYVDRSFYELLHRLPAVLADSQADIALIGSVPRSPSAEFGYIVPQEGNVRADYFTVAKFIEKPVPTVAGSLIARQALWNCGVFACSLQFLLTSLKDRGLPLDYREFRERYDEWPQESFDREVLEKTRHAVAIPYNGTWKDLGTWGSLTAHLEEKVYGAGRISEDCSNTHLVNELPCPVYVIGVSDLIVAACPDGILVGDKSRVHLIKDELGDLPVRTMYEEKRWGTCRVLDDSRTELNKDVVTRKIELHAGKSTSYHWHRHTEECWTILSGSGEYMLDGIVCPISAGGILRIPAGTRHAIKAETALVFLQVEIGGSGGEEDLIREPLDGKWASS</sequence>
<dbReference type="Gene3D" id="2.60.120.10">
    <property type="entry name" value="Jelly Rolls"/>
    <property type="match status" value="1"/>
</dbReference>
<dbReference type="InterPro" id="IPR051161">
    <property type="entry name" value="Mannose-6P_isomerase_type2"/>
</dbReference>
<dbReference type="Proteomes" id="UP000637643">
    <property type="component" value="Unassembled WGS sequence"/>
</dbReference>
<gene>
    <name evidence="3" type="ORF">GCM10010912_08470</name>
</gene>
<evidence type="ECO:0000259" key="1">
    <source>
        <dbReference type="Pfam" id="PF00483"/>
    </source>
</evidence>
<dbReference type="Pfam" id="PF07883">
    <property type="entry name" value="Cupin_2"/>
    <property type="match status" value="1"/>
</dbReference>
<comment type="caution">
    <text evidence="3">The sequence shown here is derived from an EMBL/GenBank/DDBJ whole genome shotgun (WGS) entry which is preliminary data.</text>
</comment>
<dbReference type="InterPro" id="IPR029044">
    <property type="entry name" value="Nucleotide-diphossugar_trans"/>
</dbReference>
<dbReference type="Gene3D" id="3.90.550.10">
    <property type="entry name" value="Spore Coat Polysaccharide Biosynthesis Protein SpsA, Chain A"/>
    <property type="match status" value="1"/>
</dbReference>
<dbReference type="GO" id="GO:0004475">
    <property type="term" value="F:mannose-1-phosphate guanylyltransferase (GTP) activity"/>
    <property type="evidence" value="ECO:0007669"/>
    <property type="project" value="TreeGrafter"/>
</dbReference>
<dbReference type="SUPFAM" id="SSF51182">
    <property type="entry name" value="RmlC-like cupins"/>
    <property type="match status" value="1"/>
</dbReference>
<dbReference type="GO" id="GO:0009298">
    <property type="term" value="P:GDP-mannose biosynthetic process"/>
    <property type="evidence" value="ECO:0007669"/>
    <property type="project" value="TreeGrafter"/>
</dbReference>
<dbReference type="Pfam" id="PF00483">
    <property type="entry name" value="NTP_transferase"/>
    <property type="match status" value="1"/>
</dbReference>
<evidence type="ECO:0000313" key="4">
    <source>
        <dbReference type="Proteomes" id="UP000637643"/>
    </source>
</evidence>
<dbReference type="PANTHER" id="PTHR46390">
    <property type="entry name" value="MANNOSE-1-PHOSPHATE GUANYLYLTRANSFERASE"/>
    <property type="match status" value="1"/>
</dbReference>
<name>A0A917C010_9BACL</name>
<accession>A0A917C010</accession>
<feature type="domain" description="Cupin type-2" evidence="2">
    <location>
        <begin position="363"/>
        <end position="426"/>
    </location>
</feature>
<reference evidence="3" key="2">
    <citation type="submission" date="2020-09" db="EMBL/GenBank/DDBJ databases">
        <authorList>
            <person name="Sun Q."/>
            <person name="Zhou Y."/>
        </authorList>
    </citation>
    <scope>NUCLEOTIDE SEQUENCE</scope>
    <source>
        <strain evidence="3">CGMCC 1.16134</strain>
    </source>
</reference>
<dbReference type="RefSeq" id="WP_189022355.1">
    <property type="nucleotide sequence ID" value="NZ_BMKR01000003.1"/>
</dbReference>
<evidence type="ECO:0000259" key="2">
    <source>
        <dbReference type="Pfam" id="PF07883"/>
    </source>
</evidence>
<proteinExistence type="predicted"/>
<keyword evidence="3" id="KW-0548">Nucleotidyltransferase</keyword>
<organism evidence="3 4">
    <name type="scientific">Paenibacillus albidus</name>
    <dbReference type="NCBI Taxonomy" id="2041023"/>
    <lineage>
        <taxon>Bacteria</taxon>
        <taxon>Bacillati</taxon>
        <taxon>Bacillota</taxon>
        <taxon>Bacilli</taxon>
        <taxon>Bacillales</taxon>
        <taxon>Paenibacillaceae</taxon>
        <taxon>Paenibacillus</taxon>
    </lineage>
</organism>
<evidence type="ECO:0000313" key="3">
    <source>
        <dbReference type="EMBL" id="GGF65724.1"/>
    </source>
</evidence>
<keyword evidence="4" id="KW-1185">Reference proteome</keyword>
<dbReference type="InterPro" id="IPR013096">
    <property type="entry name" value="Cupin_2"/>
</dbReference>
<dbReference type="PANTHER" id="PTHR46390:SF1">
    <property type="entry name" value="MANNOSE-1-PHOSPHATE GUANYLYLTRANSFERASE"/>
    <property type="match status" value="1"/>
</dbReference>
<reference evidence="3" key="1">
    <citation type="journal article" date="2014" name="Int. J. Syst. Evol. Microbiol.">
        <title>Complete genome sequence of Corynebacterium casei LMG S-19264T (=DSM 44701T), isolated from a smear-ripened cheese.</title>
        <authorList>
            <consortium name="US DOE Joint Genome Institute (JGI-PGF)"/>
            <person name="Walter F."/>
            <person name="Albersmeier A."/>
            <person name="Kalinowski J."/>
            <person name="Ruckert C."/>
        </authorList>
    </citation>
    <scope>NUCLEOTIDE SEQUENCE</scope>
    <source>
        <strain evidence="3">CGMCC 1.16134</strain>
    </source>
</reference>